<feature type="region of interest" description="Disordered" evidence="1">
    <location>
        <begin position="127"/>
        <end position="152"/>
    </location>
</feature>
<accession>A0A8T1WKR3</accession>
<name>A0A8T1WKR3_9STRA</name>
<dbReference type="AlphaFoldDB" id="A0A8T1WKR3"/>
<evidence type="ECO:0000313" key="3">
    <source>
        <dbReference type="Proteomes" id="UP000694044"/>
    </source>
</evidence>
<feature type="compositionally biased region" description="Polar residues" evidence="1">
    <location>
        <begin position="134"/>
        <end position="150"/>
    </location>
</feature>
<feature type="compositionally biased region" description="Basic and acidic residues" evidence="1">
    <location>
        <begin position="12"/>
        <end position="26"/>
    </location>
</feature>
<keyword evidence="3" id="KW-1185">Reference proteome</keyword>
<dbReference type="Proteomes" id="UP000694044">
    <property type="component" value="Unassembled WGS sequence"/>
</dbReference>
<dbReference type="EMBL" id="JAGDFM010000002">
    <property type="protein sequence ID" value="KAG7393761.1"/>
    <property type="molecule type" value="Genomic_DNA"/>
</dbReference>
<reference evidence="2" key="1">
    <citation type="submission" date="2021-02" db="EMBL/GenBank/DDBJ databases">
        <authorList>
            <person name="Palmer J.M."/>
        </authorList>
    </citation>
    <scope>NUCLEOTIDE SEQUENCE</scope>
    <source>
        <strain evidence="2">SCRP734</strain>
    </source>
</reference>
<sequence>MRRGVHWPADTTHAEHALESRRPDGARLGRVATLRPSHRASVVTRYTIRPSDPKIRSSANQRIYTRLSASEKVSTSNAAAKNKHMVGAFRLASAWFSTPLLNPPSPPSSPQTAMPNLLKDLVSMVSPQAKRPLQSPSTTNRLSPAKQNVASGPFSDFAARRENANAAVAVEQQQEQAKMDSFVFFNMLR</sequence>
<feature type="region of interest" description="Disordered" evidence="1">
    <location>
        <begin position="1"/>
        <end position="26"/>
    </location>
</feature>
<comment type="caution">
    <text evidence="2">The sequence shown here is derived from an EMBL/GenBank/DDBJ whole genome shotgun (WGS) entry which is preliminary data.</text>
</comment>
<dbReference type="OrthoDB" id="102081at2759"/>
<organism evidence="2 3">
    <name type="scientific">Phytophthora pseudosyringae</name>
    <dbReference type="NCBI Taxonomy" id="221518"/>
    <lineage>
        <taxon>Eukaryota</taxon>
        <taxon>Sar</taxon>
        <taxon>Stramenopiles</taxon>
        <taxon>Oomycota</taxon>
        <taxon>Peronosporomycetes</taxon>
        <taxon>Peronosporales</taxon>
        <taxon>Peronosporaceae</taxon>
        <taxon>Phytophthora</taxon>
    </lineage>
</organism>
<protein>
    <submittedName>
        <fullName evidence="2">Uncharacterized protein</fullName>
    </submittedName>
</protein>
<proteinExistence type="predicted"/>
<gene>
    <name evidence="2" type="ORF">PHYPSEUDO_004524</name>
</gene>
<evidence type="ECO:0000256" key="1">
    <source>
        <dbReference type="SAM" id="MobiDB-lite"/>
    </source>
</evidence>
<evidence type="ECO:0000313" key="2">
    <source>
        <dbReference type="EMBL" id="KAG7393761.1"/>
    </source>
</evidence>